<dbReference type="PROSITE" id="PS51063">
    <property type="entry name" value="HTH_CRP_2"/>
    <property type="match status" value="1"/>
</dbReference>
<comment type="caution">
    <text evidence="5">The sequence shown here is derived from an EMBL/GenBank/DDBJ whole genome shotgun (WGS) entry which is preliminary data.</text>
</comment>
<dbReference type="SMART" id="SM00419">
    <property type="entry name" value="HTH_CRP"/>
    <property type="match status" value="1"/>
</dbReference>
<dbReference type="Gene3D" id="1.10.10.10">
    <property type="entry name" value="Winged helix-like DNA-binding domain superfamily/Winged helix DNA-binding domain"/>
    <property type="match status" value="1"/>
</dbReference>
<dbReference type="GO" id="GO:0003677">
    <property type="term" value="F:DNA binding"/>
    <property type="evidence" value="ECO:0007669"/>
    <property type="project" value="UniProtKB-KW"/>
</dbReference>
<dbReference type="EMBL" id="DVJS01000017">
    <property type="protein sequence ID" value="HIS96466.1"/>
    <property type="molecule type" value="Genomic_DNA"/>
</dbReference>
<evidence type="ECO:0000256" key="1">
    <source>
        <dbReference type="ARBA" id="ARBA00023015"/>
    </source>
</evidence>
<dbReference type="AlphaFoldDB" id="A0A9D1G3F3"/>
<dbReference type="SUPFAM" id="SSF46785">
    <property type="entry name" value="Winged helix' DNA-binding domain"/>
    <property type="match status" value="1"/>
</dbReference>
<dbReference type="InterPro" id="IPR036388">
    <property type="entry name" value="WH-like_DNA-bd_sf"/>
</dbReference>
<evidence type="ECO:0000256" key="2">
    <source>
        <dbReference type="ARBA" id="ARBA00023125"/>
    </source>
</evidence>
<accession>A0A9D1G3F3</accession>
<dbReference type="Pfam" id="PF13545">
    <property type="entry name" value="HTH_Crp_2"/>
    <property type="match status" value="1"/>
</dbReference>
<evidence type="ECO:0000313" key="5">
    <source>
        <dbReference type="EMBL" id="HIS96466.1"/>
    </source>
</evidence>
<proteinExistence type="predicted"/>
<sequence>MDMKVNPKIRIKVPGFISSRQNAWFFQRLGEAVEFRADQLIAVPGMYPRYSYFLKTGRVIAGIVNSAENQRLMLSFEDDSLLLEQYQLTGKPCDLYYRAVTDCTAQMISYHDITQAMKSDFSVTLDILNAISDLGAMSLQQRMFETEADATEKVCGQFLDFALVFGEEENGEIVITERLTQDKIGALSGLHRVTVARELKKLREHGLLRVEDGLYRIRSLNALIEYCDSHTGEPH</sequence>
<dbReference type="SUPFAM" id="SSF51206">
    <property type="entry name" value="cAMP-binding domain-like"/>
    <property type="match status" value="1"/>
</dbReference>
<dbReference type="InterPro" id="IPR036390">
    <property type="entry name" value="WH_DNA-bd_sf"/>
</dbReference>
<protein>
    <submittedName>
        <fullName evidence="5">Crp/Fnr family transcriptional regulator</fullName>
    </submittedName>
</protein>
<dbReference type="Proteomes" id="UP000886876">
    <property type="component" value="Unassembled WGS sequence"/>
</dbReference>
<dbReference type="Gene3D" id="2.60.120.10">
    <property type="entry name" value="Jelly Rolls"/>
    <property type="match status" value="1"/>
</dbReference>
<gene>
    <name evidence="5" type="ORF">IAD42_00665</name>
</gene>
<feature type="domain" description="HTH crp-type" evidence="4">
    <location>
        <begin position="148"/>
        <end position="221"/>
    </location>
</feature>
<organism evidence="5 6">
    <name type="scientific">Candidatus Scatomorpha pullistercoris</name>
    <dbReference type="NCBI Taxonomy" id="2840929"/>
    <lineage>
        <taxon>Bacteria</taxon>
        <taxon>Bacillati</taxon>
        <taxon>Bacillota</taxon>
        <taxon>Clostridia</taxon>
        <taxon>Eubacteriales</taxon>
        <taxon>Candidatus Scatomorpha</taxon>
    </lineage>
</organism>
<reference evidence="5" key="2">
    <citation type="journal article" date="2021" name="PeerJ">
        <title>Extensive microbial diversity within the chicken gut microbiome revealed by metagenomics and culture.</title>
        <authorList>
            <person name="Gilroy R."/>
            <person name="Ravi A."/>
            <person name="Getino M."/>
            <person name="Pursley I."/>
            <person name="Horton D.L."/>
            <person name="Alikhan N.F."/>
            <person name="Baker D."/>
            <person name="Gharbi K."/>
            <person name="Hall N."/>
            <person name="Watson M."/>
            <person name="Adriaenssens E.M."/>
            <person name="Foster-Nyarko E."/>
            <person name="Jarju S."/>
            <person name="Secka A."/>
            <person name="Antonio M."/>
            <person name="Oren A."/>
            <person name="Chaudhuri R.R."/>
            <person name="La Ragione R."/>
            <person name="Hildebrand F."/>
            <person name="Pallen M.J."/>
        </authorList>
    </citation>
    <scope>NUCLEOTIDE SEQUENCE</scope>
    <source>
        <strain evidence="5">ChiHecec3B27-6122</strain>
    </source>
</reference>
<keyword evidence="3" id="KW-0804">Transcription</keyword>
<name>A0A9D1G3F3_9FIRM</name>
<keyword evidence="2" id="KW-0238">DNA-binding</keyword>
<keyword evidence="1" id="KW-0805">Transcription regulation</keyword>
<dbReference type="InterPro" id="IPR014710">
    <property type="entry name" value="RmlC-like_jellyroll"/>
</dbReference>
<evidence type="ECO:0000313" key="6">
    <source>
        <dbReference type="Proteomes" id="UP000886876"/>
    </source>
</evidence>
<dbReference type="GO" id="GO:0006355">
    <property type="term" value="P:regulation of DNA-templated transcription"/>
    <property type="evidence" value="ECO:0007669"/>
    <property type="project" value="InterPro"/>
</dbReference>
<evidence type="ECO:0000256" key="3">
    <source>
        <dbReference type="ARBA" id="ARBA00023163"/>
    </source>
</evidence>
<dbReference type="InterPro" id="IPR012318">
    <property type="entry name" value="HTH_CRP"/>
</dbReference>
<dbReference type="InterPro" id="IPR018490">
    <property type="entry name" value="cNMP-bd_dom_sf"/>
</dbReference>
<evidence type="ECO:0000259" key="4">
    <source>
        <dbReference type="PROSITE" id="PS51063"/>
    </source>
</evidence>
<reference evidence="5" key="1">
    <citation type="submission" date="2020-10" db="EMBL/GenBank/DDBJ databases">
        <authorList>
            <person name="Gilroy R."/>
        </authorList>
    </citation>
    <scope>NUCLEOTIDE SEQUENCE</scope>
    <source>
        <strain evidence="5">ChiHecec3B27-6122</strain>
    </source>
</reference>